<feature type="transmembrane region" description="Helical" evidence="1">
    <location>
        <begin position="40"/>
        <end position="57"/>
    </location>
</feature>
<name>A0A1B8SN75_PRORE</name>
<reference evidence="2" key="3">
    <citation type="submission" date="2023-04" db="EMBL/GenBank/DDBJ databases">
        <authorList>
            <person name="Li W."/>
        </authorList>
    </citation>
    <scope>NUCLEOTIDE SEQUENCE</scope>
    <source>
        <strain evidence="2">QITACRE101</strain>
    </source>
</reference>
<reference evidence="4 5" key="1">
    <citation type="submission" date="2018-06" db="EMBL/GenBank/DDBJ databases">
        <authorList>
            <consortium name="Pathogen Informatics"/>
            <person name="Doyle S."/>
        </authorList>
    </citation>
    <scope>NUCLEOTIDE SEQUENCE [LARGE SCALE GENOMIC DNA]</scope>
    <source>
        <strain evidence="4 5">NCTC11801</strain>
    </source>
</reference>
<dbReference type="EMBL" id="JARVQW010000003">
    <property type="protein sequence ID" value="MDH2305621.1"/>
    <property type="molecule type" value="Genomic_DNA"/>
</dbReference>
<feature type="transmembrane region" description="Helical" evidence="1">
    <location>
        <begin position="16"/>
        <end position="34"/>
    </location>
</feature>
<keyword evidence="1" id="KW-1133">Transmembrane helix</keyword>
<accession>A0A1B8SN75</accession>
<reference evidence="3" key="2">
    <citation type="submission" date="2021-06" db="EMBL/GenBank/DDBJ databases">
        <title>Emergence of genetically related NDM-1-producing Providencia rettgeri strains in Argentina.</title>
        <authorList>
            <person name="Pasteran F."/>
            <person name="Meo A."/>
            <person name="Gomez S."/>
            <person name="Derdoy L."/>
            <person name="Albronoz E."/>
            <person name="Faccone D."/>
            <person name="Guerriero L."/>
            <person name="Archuby D."/>
            <person name="Tarzia A."/>
            <person name="Lopez M."/>
            <person name="Corso A."/>
        </authorList>
    </citation>
    <scope>NUCLEOTIDE SEQUENCE</scope>
    <source>
        <strain evidence="3">PreM15628</strain>
    </source>
</reference>
<gene>
    <name evidence="3" type="ORF">KOF27_02920</name>
    <name evidence="4" type="ORF">NCTC11801_00676</name>
    <name evidence="2" type="ORF">QDQ51_09360</name>
</gene>
<reference evidence="2" key="4">
    <citation type="submission" date="2023-10" db="EMBL/GenBank/DDBJ databases">
        <title>Analysis of Resistance Genes of Carbapenem-resistant Providencia rettgeri.</title>
        <authorList>
            <person name="Liu M."/>
        </authorList>
    </citation>
    <scope>NUCLEOTIDE SEQUENCE</scope>
    <source>
        <strain evidence="2">QITACRE101</strain>
    </source>
</reference>
<proteinExistence type="predicted"/>
<dbReference type="RefSeq" id="WP_115166586.1">
    <property type="nucleotide sequence ID" value="NZ_ABEXOA020000040.1"/>
</dbReference>
<keyword evidence="1" id="KW-0812">Transmembrane</keyword>
<evidence type="ECO:0000256" key="1">
    <source>
        <dbReference type="SAM" id="Phobius"/>
    </source>
</evidence>
<feature type="transmembrane region" description="Helical" evidence="1">
    <location>
        <begin position="64"/>
        <end position="82"/>
    </location>
</feature>
<evidence type="ECO:0000313" key="3">
    <source>
        <dbReference type="EMBL" id="QWQ21324.1"/>
    </source>
</evidence>
<dbReference type="Proteomes" id="UP000254208">
    <property type="component" value="Unassembled WGS sequence"/>
</dbReference>
<keyword evidence="1" id="KW-0472">Membrane</keyword>
<sequence length="84" mass="9120">MPTSISKTTGLRRIGAGLWGVFAVILLSIAYILNNMGLDNLKIIMITMMVATAGMLFNRGSRRLLIVPAVISLACFMMAFVLQS</sequence>
<dbReference type="EMBL" id="UGTZ01000001">
    <property type="protein sequence ID" value="SUC29769.1"/>
    <property type="molecule type" value="Genomic_DNA"/>
</dbReference>
<evidence type="ECO:0000313" key="4">
    <source>
        <dbReference type="EMBL" id="SUC29769.1"/>
    </source>
</evidence>
<evidence type="ECO:0000313" key="5">
    <source>
        <dbReference type="Proteomes" id="UP000254208"/>
    </source>
</evidence>
<dbReference type="Pfam" id="PF07256">
    <property type="entry name" value="DUF1435"/>
    <property type="match status" value="1"/>
</dbReference>
<dbReference type="EMBL" id="CP076405">
    <property type="protein sequence ID" value="QWQ21324.1"/>
    <property type="molecule type" value="Genomic_DNA"/>
</dbReference>
<dbReference type="Proteomes" id="UP001162044">
    <property type="component" value="Unassembled WGS sequence"/>
</dbReference>
<organism evidence="4 5">
    <name type="scientific">Providencia rettgeri</name>
    <dbReference type="NCBI Taxonomy" id="587"/>
    <lineage>
        <taxon>Bacteria</taxon>
        <taxon>Pseudomonadati</taxon>
        <taxon>Pseudomonadota</taxon>
        <taxon>Gammaproteobacteria</taxon>
        <taxon>Enterobacterales</taxon>
        <taxon>Morganellaceae</taxon>
        <taxon>Providencia</taxon>
    </lineage>
</organism>
<dbReference type="InterPro" id="IPR009885">
    <property type="entry name" value="DUF1435"/>
</dbReference>
<dbReference type="GeneID" id="93671763"/>
<dbReference type="AlphaFoldDB" id="A0A1B8SN75"/>
<evidence type="ECO:0000313" key="2">
    <source>
        <dbReference type="EMBL" id="MDH2305621.1"/>
    </source>
</evidence>
<protein>
    <submittedName>
        <fullName evidence="2">DUF1435 family protein</fullName>
    </submittedName>
    <submittedName>
        <fullName evidence="4">Protein of uncharacterized function (DUF1435)</fullName>
    </submittedName>
</protein>
<dbReference type="Proteomes" id="UP000682358">
    <property type="component" value="Chromosome"/>
</dbReference>